<dbReference type="AlphaFoldDB" id="A0A7R9IV77"/>
<proteinExistence type="predicted"/>
<evidence type="ECO:0000313" key="2">
    <source>
        <dbReference type="EMBL" id="CAD7567440.1"/>
    </source>
</evidence>
<name>A0A7R9IV77_TIMCA</name>
<organism evidence="2">
    <name type="scientific">Timema californicum</name>
    <name type="common">California timema</name>
    <name type="synonym">Walking stick</name>
    <dbReference type="NCBI Taxonomy" id="61474"/>
    <lineage>
        <taxon>Eukaryota</taxon>
        <taxon>Metazoa</taxon>
        <taxon>Ecdysozoa</taxon>
        <taxon>Arthropoda</taxon>
        <taxon>Hexapoda</taxon>
        <taxon>Insecta</taxon>
        <taxon>Pterygota</taxon>
        <taxon>Neoptera</taxon>
        <taxon>Polyneoptera</taxon>
        <taxon>Phasmatodea</taxon>
        <taxon>Timematodea</taxon>
        <taxon>Timematoidea</taxon>
        <taxon>Timematidae</taxon>
        <taxon>Timema</taxon>
    </lineage>
</organism>
<evidence type="ECO:0000256" key="1">
    <source>
        <dbReference type="SAM" id="MobiDB-lite"/>
    </source>
</evidence>
<dbReference type="EMBL" id="OE179093">
    <property type="protein sequence ID" value="CAD7567440.1"/>
    <property type="molecule type" value="Genomic_DNA"/>
</dbReference>
<sequence>MRRIGKVELEEVNPHLRIGRVENHLGKTTPSSPDRDSNLNLPVLSSRTQHDKRVSQLRHRGGSKQYSSLGIKQGTFKPALALVKLKNWIIDFTPNLQLIQSVDYHLRRDFHVANIRLTTNACTELPYFWTLAGAILVKSSKNLQPEIFHRMQCLCDKITQQNITLTSRPKELASHLKDHLQTLTSLDNLLIRSCNSLADHSIILISCPFDKCVAPWFFFSSSDLIRLVLSAAVDFIVLLGCMALVCEVKEWFGNQINLCRDRGLNPRLSAQKFDTLPLDLQFTDTIRMELKRFRRTAPGEQSRARMCVQQIACKLGAWHCIRDNCKQLLLCRTINDDPQHVFPFIEGLRGSDGLLFTDLLATERSGKSEKNPCFLCPQIVPLTNKRGRRFSAQHGVTDVSLDMGDPLEPCAFLTRVLPPAFLEPPTVNGKTREIGEPFRKIPQCTHAGSNPNLPIFGSLVYCEGSVLDYAATKLAWTHRLLVKNITNSVLWSVFKFRERRLSRARLVDPEGSEKVRRESTRTRCHSANARIFERQSLLKASASQFQFNEMVETQPSIFDKGHALWNIAWSYSINYQHQRSYSHLTLDWIVMVSSRLRSNDLPPLEYRYNMPGELGV</sequence>
<gene>
    <name evidence="2" type="ORF">TCMB3V08_LOCUS241</name>
</gene>
<feature type="region of interest" description="Disordered" evidence="1">
    <location>
        <begin position="20"/>
        <end position="61"/>
    </location>
</feature>
<protein>
    <submittedName>
        <fullName evidence="2">(California timema) hypothetical protein</fullName>
    </submittedName>
</protein>
<accession>A0A7R9IV77</accession>
<reference evidence="2" key="1">
    <citation type="submission" date="2020-11" db="EMBL/GenBank/DDBJ databases">
        <authorList>
            <person name="Tran Van P."/>
        </authorList>
    </citation>
    <scope>NUCLEOTIDE SEQUENCE</scope>
</reference>
<feature type="compositionally biased region" description="Polar residues" evidence="1">
    <location>
        <begin position="26"/>
        <end position="47"/>
    </location>
</feature>